<feature type="transmembrane region" description="Helical" evidence="9">
    <location>
        <begin position="39"/>
        <end position="61"/>
    </location>
</feature>
<reference evidence="11 12" key="1">
    <citation type="submission" date="2015-01" db="EMBL/GenBank/DDBJ databases">
        <authorList>
            <person name="Xiang T."/>
            <person name="Song Y."/>
            <person name="Huang L."/>
            <person name="Wang B."/>
            <person name="Wu P."/>
        </authorList>
    </citation>
    <scope>NUCLEOTIDE SEQUENCE [LARGE SCALE GENOMIC DNA]</scope>
    <source>
        <strain evidence="11 12">Cc12</strain>
    </source>
</reference>
<protein>
    <submittedName>
        <fullName evidence="11">Malate-2H(+)/Na(+)-lactate antiporter</fullName>
    </submittedName>
</protein>
<feature type="transmembrane region" description="Helical" evidence="9">
    <location>
        <begin position="267"/>
        <end position="299"/>
    </location>
</feature>
<evidence type="ECO:0000256" key="8">
    <source>
        <dbReference type="ARBA" id="ARBA00038435"/>
    </source>
</evidence>
<dbReference type="GO" id="GO:0005886">
    <property type="term" value="C:plasma membrane"/>
    <property type="evidence" value="ECO:0007669"/>
    <property type="project" value="UniProtKB-SubCell"/>
</dbReference>
<comment type="subcellular location">
    <subcellularLocation>
        <location evidence="1">Cell membrane</location>
        <topology evidence="1">Multi-pass membrane protein</topology>
    </subcellularLocation>
</comment>
<keyword evidence="4" id="KW-1003">Cell membrane</keyword>
<feature type="transmembrane region" description="Helical" evidence="9">
    <location>
        <begin position="403"/>
        <end position="425"/>
    </location>
</feature>
<evidence type="ECO:0000256" key="6">
    <source>
        <dbReference type="ARBA" id="ARBA00022989"/>
    </source>
</evidence>
<proteinExistence type="inferred from homology"/>
<feature type="transmembrane region" description="Helical" evidence="9">
    <location>
        <begin position="6"/>
        <end position="27"/>
    </location>
</feature>
<comment type="similarity">
    <text evidence="8">Belongs to the NhaC Na(+)/H(+) (TC 2.A.35) antiporter family.</text>
</comment>
<keyword evidence="2" id="KW-0813">Transport</keyword>
<feature type="transmembrane region" description="Helical" evidence="9">
    <location>
        <begin position="437"/>
        <end position="457"/>
    </location>
</feature>
<keyword evidence="3" id="KW-0050">Antiport</keyword>
<evidence type="ECO:0000256" key="4">
    <source>
        <dbReference type="ARBA" id="ARBA00022475"/>
    </source>
</evidence>
<dbReference type="AlphaFoldDB" id="A0A0B7HK04"/>
<feature type="transmembrane region" description="Helical" evidence="9">
    <location>
        <begin position="142"/>
        <end position="173"/>
    </location>
</feature>
<evidence type="ECO:0000259" key="10">
    <source>
        <dbReference type="Pfam" id="PF03553"/>
    </source>
</evidence>
<name>A0A0B7HK04_9FLAO</name>
<dbReference type="GO" id="GO:0015297">
    <property type="term" value="F:antiporter activity"/>
    <property type="evidence" value="ECO:0007669"/>
    <property type="project" value="UniProtKB-KW"/>
</dbReference>
<sequence>MIILLFFVDLIFFSVLSFYVRLKYYFCAQNKKMELKKDFGFWAIVPLLVFVIIFLGGGLYFNNFYVLPSPLIALVGVVVAMLMFRAPLRDKINTFLKGCGEPSVLTMCIIYLLAGGFATVSKEIGSVDSIVNFGLSHIHPNYFPIVIFVLASFLSFASGTSVGSITALGSIVVDLALQSDTNLGLVGACLLSGAMFGDNLSLISDTTIAATQSMQCAMNEKMKANFRIALPAAILTLIILFIFGKTTTSQVFEVVHRPYEWILMTPYLLVVVLSLFGLNVFVTLFVGILYAGLLGLWFGKFDILALLNTTYEGFTSMSEIFFLSLFLGGLAALAEHFGGIRFLMNKIQRLIRSERSASFGIAALVSTVNTCVANNTVSILITGKISKKIADKYHIAPRNGASILDIFSCYVQGLVPYGAQVLALIKFSDDQMQYSDLFKYAFYLHLLLISTVVYMITIKKRSKRITSV</sequence>
<organism evidence="11 12">
    <name type="scientific">Capnocytophaga canimorsus</name>
    <dbReference type="NCBI Taxonomy" id="28188"/>
    <lineage>
        <taxon>Bacteria</taxon>
        <taxon>Pseudomonadati</taxon>
        <taxon>Bacteroidota</taxon>
        <taxon>Flavobacteriia</taxon>
        <taxon>Flavobacteriales</taxon>
        <taxon>Flavobacteriaceae</taxon>
        <taxon>Capnocytophaga</taxon>
    </lineage>
</organism>
<dbReference type="Proteomes" id="UP000044026">
    <property type="component" value="Unassembled WGS sequence"/>
</dbReference>
<evidence type="ECO:0000256" key="1">
    <source>
        <dbReference type="ARBA" id="ARBA00004651"/>
    </source>
</evidence>
<feature type="domain" description="Na+/H+ antiporter NhaC-like C-terminal" evidence="10">
    <location>
        <begin position="265"/>
        <end position="457"/>
    </location>
</feature>
<evidence type="ECO:0000256" key="7">
    <source>
        <dbReference type="ARBA" id="ARBA00023136"/>
    </source>
</evidence>
<dbReference type="PANTHER" id="PTHR33451:SF4">
    <property type="entry name" value="NA+_H+ ANTIPORTER"/>
    <property type="match status" value="1"/>
</dbReference>
<dbReference type="EMBL" id="CDOE01000075">
    <property type="protein sequence ID" value="CEN39585.1"/>
    <property type="molecule type" value="Genomic_DNA"/>
</dbReference>
<dbReference type="PANTHER" id="PTHR33451">
    <property type="entry name" value="MALATE-2H(+)/NA(+)-LACTATE ANTIPORTER"/>
    <property type="match status" value="1"/>
</dbReference>
<dbReference type="InterPro" id="IPR018461">
    <property type="entry name" value="Na/H_Antiport_NhaC-like_C"/>
</dbReference>
<keyword evidence="6 9" id="KW-1133">Transmembrane helix</keyword>
<evidence type="ECO:0000256" key="9">
    <source>
        <dbReference type="SAM" id="Phobius"/>
    </source>
</evidence>
<accession>A0A0B7HK04</accession>
<dbReference type="Pfam" id="PF03553">
    <property type="entry name" value="Na_H_antiporter"/>
    <property type="match status" value="2"/>
</dbReference>
<evidence type="ECO:0000313" key="12">
    <source>
        <dbReference type="Proteomes" id="UP000044026"/>
    </source>
</evidence>
<feature type="transmembrane region" description="Helical" evidence="9">
    <location>
        <begin position="228"/>
        <end position="247"/>
    </location>
</feature>
<evidence type="ECO:0000256" key="2">
    <source>
        <dbReference type="ARBA" id="ARBA00022448"/>
    </source>
</evidence>
<evidence type="ECO:0000313" key="11">
    <source>
        <dbReference type="EMBL" id="CEN39585.1"/>
    </source>
</evidence>
<keyword evidence="5 9" id="KW-0812">Transmembrane</keyword>
<feature type="domain" description="Na+/H+ antiporter NhaC-like C-terminal" evidence="10">
    <location>
        <begin position="41"/>
        <end position="244"/>
    </location>
</feature>
<dbReference type="InterPro" id="IPR052180">
    <property type="entry name" value="NhaC_Na-H+_Antiporter"/>
</dbReference>
<feature type="transmembrane region" description="Helical" evidence="9">
    <location>
        <begin position="320"/>
        <end position="339"/>
    </location>
</feature>
<feature type="transmembrane region" description="Helical" evidence="9">
    <location>
        <begin position="67"/>
        <end position="84"/>
    </location>
</feature>
<gene>
    <name evidence="11" type="ORF">CCAN12_770010</name>
</gene>
<keyword evidence="7 9" id="KW-0472">Membrane</keyword>
<evidence type="ECO:0000256" key="3">
    <source>
        <dbReference type="ARBA" id="ARBA00022449"/>
    </source>
</evidence>
<evidence type="ECO:0000256" key="5">
    <source>
        <dbReference type="ARBA" id="ARBA00022692"/>
    </source>
</evidence>